<evidence type="ECO:0000256" key="12">
    <source>
        <dbReference type="ARBA" id="ARBA00022958"/>
    </source>
</evidence>
<reference evidence="17 18" key="1">
    <citation type="submission" date="2020-02" db="EMBL/GenBank/DDBJ databases">
        <title>Pelistega sp. NLN82 were isolated from wild rodents of the Hainan Island.</title>
        <authorList>
            <person name="Niu N."/>
            <person name="Zhou J."/>
        </authorList>
    </citation>
    <scope>NUCLEOTIDE SEQUENCE [LARGE SCALE GENOMIC DNA]</scope>
    <source>
        <strain evidence="17 18">NLN82</strain>
    </source>
</reference>
<keyword evidence="13 16" id="KW-0173">Coenzyme A biosynthesis</keyword>
<dbReference type="GO" id="GO:0004594">
    <property type="term" value="F:pantothenate kinase activity"/>
    <property type="evidence" value="ECO:0007669"/>
    <property type="project" value="UniProtKB-UniRule"/>
</dbReference>
<keyword evidence="9 16" id="KW-0547">Nucleotide-binding</keyword>
<comment type="caution">
    <text evidence="16">Lacks conserved residue(s) required for the propagation of feature annotation.</text>
</comment>
<feature type="binding site" evidence="16">
    <location>
        <position position="106"/>
    </location>
    <ligand>
        <name>substrate</name>
    </ligand>
</feature>
<feature type="binding site" evidence="16">
    <location>
        <position position="140"/>
    </location>
    <ligand>
        <name>ATP</name>
        <dbReference type="ChEBI" id="CHEBI:30616"/>
    </ligand>
</feature>
<feature type="binding site" evidence="16">
    <location>
        <position position="191"/>
    </location>
    <ligand>
        <name>substrate</name>
    </ligand>
</feature>
<dbReference type="SUPFAM" id="SSF53067">
    <property type="entry name" value="Actin-like ATPase domain"/>
    <property type="match status" value="2"/>
</dbReference>
<dbReference type="GO" id="GO:0005524">
    <property type="term" value="F:ATP binding"/>
    <property type="evidence" value="ECO:0007669"/>
    <property type="project" value="UniProtKB-UniRule"/>
</dbReference>
<evidence type="ECO:0000256" key="3">
    <source>
        <dbReference type="ARBA" id="ARBA00004496"/>
    </source>
</evidence>
<dbReference type="PANTHER" id="PTHR34265:SF1">
    <property type="entry name" value="TYPE III PANTOTHENATE KINASE"/>
    <property type="match status" value="1"/>
</dbReference>
<keyword evidence="10 16" id="KW-0418">Kinase</keyword>
<protein>
    <recommendedName>
        <fullName evidence="15 16">Type III pantothenate kinase</fullName>
        <ecNumber evidence="6 16">2.7.1.33</ecNumber>
    </recommendedName>
    <alternativeName>
        <fullName evidence="16">PanK-III</fullName>
    </alternativeName>
    <alternativeName>
        <fullName evidence="16">Pantothenic acid kinase</fullName>
    </alternativeName>
</protein>
<dbReference type="GO" id="GO:0015937">
    <property type="term" value="P:coenzyme A biosynthetic process"/>
    <property type="evidence" value="ECO:0007669"/>
    <property type="project" value="UniProtKB-UniRule"/>
</dbReference>
<dbReference type="PANTHER" id="PTHR34265">
    <property type="entry name" value="TYPE III PANTOTHENATE KINASE"/>
    <property type="match status" value="1"/>
</dbReference>
<dbReference type="InterPro" id="IPR004619">
    <property type="entry name" value="Type_III_PanK"/>
</dbReference>
<dbReference type="Pfam" id="PF03309">
    <property type="entry name" value="Pan_kinase"/>
    <property type="match status" value="1"/>
</dbReference>
<dbReference type="InterPro" id="IPR043129">
    <property type="entry name" value="ATPase_NBD"/>
</dbReference>
<evidence type="ECO:0000313" key="18">
    <source>
        <dbReference type="Proteomes" id="UP000477651"/>
    </source>
</evidence>
<organism evidence="17 18">
    <name type="scientific">Pelistega ratti</name>
    <dbReference type="NCBI Taxonomy" id="2652177"/>
    <lineage>
        <taxon>Bacteria</taxon>
        <taxon>Pseudomonadati</taxon>
        <taxon>Pseudomonadota</taxon>
        <taxon>Betaproteobacteria</taxon>
        <taxon>Burkholderiales</taxon>
        <taxon>Alcaligenaceae</taxon>
        <taxon>Pelistega</taxon>
    </lineage>
</organism>
<keyword evidence="11 16" id="KW-0067">ATP-binding</keyword>
<comment type="cofactor">
    <cofactor evidence="2">
        <name>K(+)</name>
        <dbReference type="ChEBI" id="CHEBI:29103"/>
    </cofactor>
</comment>
<comment type="catalytic activity">
    <reaction evidence="1 16">
        <text>(R)-pantothenate + ATP = (R)-4'-phosphopantothenate + ADP + H(+)</text>
        <dbReference type="Rhea" id="RHEA:16373"/>
        <dbReference type="ChEBI" id="CHEBI:10986"/>
        <dbReference type="ChEBI" id="CHEBI:15378"/>
        <dbReference type="ChEBI" id="CHEBI:29032"/>
        <dbReference type="ChEBI" id="CHEBI:30616"/>
        <dbReference type="ChEBI" id="CHEBI:456216"/>
        <dbReference type="EC" id="2.7.1.33"/>
    </reaction>
</comment>
<keyword evidence="18" id="KW-1185">Reference proteome</keyword>
<name>A0A6L9Y5M8_9BURK</name>
<evidence type="ECO:0000256" key="7">
    <source>
        <dbReference type="ARBA" id="ARBA00022490"/>
    </source>
</evidence>
<evidence type="ECO:0000313" key="17">
    <source>
        <dbReference type="EMBL" id="NEN75566.1"/>
    </source>
</evidence>
<dbReference type="Proteomes" id="UP000477651">
    <property type="component" value="Unassembled WGS sequence"/>
</dbReference>
<evidence type="ECO:0000256" key="4">
    <source>
        <dbReference type="ARBA" id="ARBA00005225"/>
    </source>
</evidence>
<evidence type="ECO:0000256" key="1">
    <source>
        <dbReference type="ARBA" id="ARBA00001206"/>
    </source>
</evidence>
<dbReference type="AlphaFoldDB" id="A0A6L9Y5M8"/>
<comment type="function">
    <text evidence="16">Catalyzes the phosphorylation of pantothenate (Pan), the first step in CoA biosynthesis.</text>
</comment>
<dbReference type="CDD" id="cd24015">
    <property type="entry name" value="ASKHA_NBD_PanK-III"/>
    <property type="match status" value="1"/>
</dbReference>
<dbReference type="EC" id="2.7.1.33" evidence="6 16"/>
<sequence>MMKKAFILLLDSGNTRLKCRVISTNSSPKTAEEAVIDNHTPEQLKIWLEKCLVQYGILQAAYGVSVASIDLQQKWESILQTVQPLSPVQIEWLNVEENSLGLKNLYHIHQLGKDRWYSLLGNFTYTEKKHTPFLSISFGTATTIDAVVNQQFIGGVILPGIKMMQQSLHQGTALLPEVGLPNQIDDFPKATQQAIEAGIVLAQSGAVLIQIQKIFQQYQQIPTLYVSGGAKQSMLSAIQEQYQQWSSYLSLPHMVLIERHSPVLDGIEAYIANRNCC</sequence>
<gene>
    <name evidence="16" type="primary">coaX</name>
    <name evidence="17" type="ORF">F9B74_04385</name>
</gene>
<evidence type="ECO:0000256" key="15">
    <source>
        <dbReference type="ARBA" id="ARBA00040883"/>
    </source>
</evidence>
<dbReference type="GO" id="GO:0005737">
    <property type="term" value="C:cytoplasm"/>
    <property type="evidence" value="ECO:0007669"/>
    <property type="project" value="UniProtKB-SubCell"/>
</dbReference>
<evidence type="ECO:0000256" key="6">
    <source>
        <dbReference type="ARBA" id="ARBA00012102"/>
    </source>
</evidence>
<comment type="cofactor">
    <cofactor evidence="16">
        <name>NH4(+)</name>
        <dbReference type="ChEBI" id="CHEBI:28938"/>
    </cofactor>
    <cofactor evidence="16">
        <name>K(+)</name>
        <dbReference type="ChEBI" id="CHEBI:29103"/>
    </cofactor>
    <text evidence="16">A monovalent cation. Ammonium or potassium.</text>
</comment>
<evidence type="ECO:0000256" key="14">
    <source>
        <dbReference type="ARBA" id="ARBA00038036"/>
    </source>
</evidence>
<proteinExistence type="inferred from homology"/>
<evidence type="ECO:0000256" key="8">
    <source>
        <dbReference type="ARBA" id="ARBA00022679"/>
    </source>
</evidence>
<evidence type="ECO:0000256" key="16">
    <source>
        <dbReference type="HAMAP-Rule" id="MF_01274"/>
    </source>
</evidence>
<accession>A0A6L9Y5M8</accession>
<comment type="subcellular location">
    <subcellularLocation>
        <location evidence="3 16">Cytoplasm</location>
    </subcellularLocation>
</comment>
<comment type="subunit">
    <text evidence="5 16">Homodimer.</text>
</comment>
<comment type="similarity">
    <text evidence="14 16">Belongs to the type III pantothenate kinase family.</text>
</comment>
<feature type="binding site" evidence="16">
    <location>
        <begin position="112"/>
        <end position="115"/>
    </location>
    <ligand>
        <name>substrate</name>
    </ligand>
</feature>
<feature type="active site" description="Proton acceptor" evidence="16">
    <location>
        <position position="114"/>
    </location>
</feature>
<dbReference type="NCBIfam" id="TIGR00671">
    <property type="entry name" value="baf"/>
    <property type="match status" value="1"/>
</dbReference>
<evidence type="ECO:0000256" key="5">
    <source>
        <dbReference type="ARBA" id="ARBA00011738"/>
    </source>
</evidence>
<dbReference type="Gene3D" id="3.30.420.40">
    <property type="match status" value="2"/>
</dbReference>
<dbReference type="RefSeq" id="WP_163764214.1">
    <property type="nucleotide sequence ID" value="NZ_JAAGYR010000006.1"/>
</dbReference>
<evidence type="ECO:0000256" key="11">
    <source>
        <dbReference type="ARBA" id="ARBA00022840"/>
    </source>
</evidence>
<dbReference type="EMBL" id="JAAGYR010000006">
    <property type="protein sequence ID" value="NEN75566.1"/>
    <property type="molecule type" value="Genomic_DNA"/>
</dbReference>
<comment type="caution">
    <text evidence="17">The sequence shown here is derived from an EMBL/GenBank/DDBJ whole genome shotgun (WGS) entry which is preliminary data.</text>
</comment>
<keyword evidence="12 16" id="KW-0630">Potassium</keyword>
<dbReference type="HAMAP" id="MF_01274">
    <property type="entry name" value="Pantothen_kinase_3"/>
    <property type="match status" value="1"/>
</dbReference>
<dbReference type="UniPathway" id="UPA00241">
    <property type="reaction ID" value="UER00352"/>
</dbReference>
<evidence type="ECO:0000256" key="9">
    <source>
        <dbReference type="ARBA" id="ARBA00022741"/>
    </source>
</evidence>
<evidence type="ECO:0000256" key="2">
    <source>
        <dbReference type="ARBA" id="ARBA00001958"/>
    </source>
</evidence>
<evidence type="ECO:0000256" key="13">
    <source>
        <dbReference type="ARBA" id="ARBA00022993"/>
    </source>
</evidence>
<evidence type="ECO:0000256" key="10">
    <source>
        <dbReference type="ARBA" id="ARBA00022777"/>
    </source>
</evidence>
<feature type="binding site" evidence="16">
    <location>
        <begin position="11"/>
        <end position="18"/>
    </location>
    <ligand>
        <name>ATP</name>
        <dbReference type="ChEBI" id="CHEBI:30616"/>
    </ligand>
</feature>
<keyword evidence="8 16" id="KW-0808">Transferase</keyword>
<comment type="pathway">
    <text evidence="4 16">Cofactor biosynthesis; coenzyme A biosynthesis; CoA from (R)-pantothenate: step 1/5.</text>
</comment>
<keyword evidence="7 16" id="KW-0963">Cytoplasm</keyword>